<dbReference type="OrthoDB" id="9800516at2"/>
<proteinExistence type="predicted"/>
<dbReference type="InterPro" id="IPR050325">
    <property type="entry name" value="Prot/Nucl_acid_deglycase"/>
</dbReference>
<dbReference type="Proteomes" id="UP000027822">
    <property type="component" value="Unassembled WGS sequence"/>
</dbReference>
<dbReference type="EMBL" id="JOTN01000011">
    <property type="protein sequence ID" value="KEK18857.1"/>
    <property type="molecule type" value="Genomic_DNA"/>
</dbReference>
<dbReference type="PANTHER" id="PTHR48094">
    <property type="entry name" value="PROTEIN/NUCLEIC ACID DEGLYCASE DJ-1-RELATED"/>
    <property type="match status" value="1"/>
</dbReference>
<feature type="domain" description="DJ-1/PfpI" evidence="1">
    <location>
        <begin position="2"/>
        <end position="159"/>
    </location>
</feature>
<dbReference type="InterPro" id="IPR002818">
    <property type="entry name" value="DJ-1/PfpI"/>
</dbReference>
<dbReference type="RefSeq" id="WP_034640073.1">
    <property type="nucleotide sequence ID" value="NZ_CBCSJC010000027.1"/>
</dbReference>
<comment type="caution">
    <text evidence="2">The sequence shown here is derived from an EMBL/GenBank/DDBJ whole genome shotgun (WGS) entry which is preliminary data.</text>
</comment>
<organism evidence="2 3">
    <name type="scientific">Bacillus manliponensis</name>
    <dbReference type="NCBI Taxonomy" id="574376"/>
    <lineage>
        <taxon>Bacteria</taxon>
        <taxon>Bacillati</taxon>
        <taxon>Bacillota</taxon>
        <taxon>Bacilli</taxon>
        <taxon>Bacillales</taxon>
        <taxon>Bacillaceae</taxon>
        <taxon>Bacillus</taxon>
        <taxon>Bacillus cereus group</taxon>
    </lineage>
</organism>
<gene>
    <name evidence="2" type="ORF">BAMA_03530</name>
</gene>
<dbReference type="AlphaFoldDB" id="A0A073JXC0"/>
<evidence type="ECO:0000313" key="3">
    <source>
        <dbReference type="Proteomes" id="UP000027822"/>
    </source>
</evidence>
<dbReference type="InterPro" id="IPR029062">
    <property type="entry name" value="Class_I_gatase-like"/>
</dbReference>
<keyword evidence="3" id="KW-1185">Reference proteome</keyword>
<accession>A0A073JXC0</accession>
<dbReference type="Gene3D" id="3.40.50.880">
    <property type="match status" value="1"/>
</dbReference>
<dbReference type="eggNOG" id="COG0693">
    <property type="taxonomic scope" value="Bacteria"/>
</dbReference>
<sequence>MKKILMLVYPSFAEFEITVATSVLRNDYVVDTVGLTKDIVKSETGLQVKPHYELSDICVDDYEGMIIPGGDVVHLKDSEGLCELVRQLYKKEKLIAAICAGPFVFANAGVLNQHPYTVTLNYRELDCFSKEHFVYEDIVQHKNIITAQGHAFVEFGLVIADYFGVNAEHKCNFYRGKRNIVMERVLQD</sequence>
<evidence type="ECO:0000259" key="1">
    <source>
        <dbReference type="Pfam" id="PF01965"/>
    </source>
</evidence>
<dbReference type="Pfam" id="PF01965">
    <property type="entry name" value="DJ-1_PfpI"/>
    <property type="match status" value="1"/>
</dbReference>
<dbReference type="PANTHER" id="PTHR48094:SF12">
    <property type="entry name" value="PARKINSON DISEASE PROTEIN 7 HOMOLOG"/>
    <property type="match status" value="1"/>
</dbReference>
<dbReference type="GO" id="GO:0005737">
    <property type="term" value="C:cytoplasm"/>
    <property type="evidence" value="ECO:0007669"/>
    <property type="project" value="TreeGrafter"/>
</dbReference>
<dbReference type="SUPFAM" id="SSF52317">
    <property type="entry name" value="Class I glutamine amidotransferase-like"/>
    <property type="match status" value="1"/>
</dbReference>
<dbReference type="STRING" id="574376.BAMA_03530"/>
<reference evidence="2 3" key="1">
    <citation type="submission" date="2014-06" db="EMBL/GenBank/DDBJ databases">
        <title>Draft genome sequence of Bacillus manliponensis JCM 15802 (MCCC 1A00708).</title>
        <authorList>
            <person name="Lai Q."/>
            <person name="Liu Y."/>
            <person name="Shao Z."/>
        </authorList>
    </citation>
    <scope>NUCLEOTIDE SEQUENCE [LARGE SCALE GENOMIC DNA]</scope>
    <source>
        <strain evidence="2 3">JCM 15802</strain>
    </source>
</reference>
<protein>
    <submittedName>
        <fullName evidence="2">4-methyl-5(B-hydroxyethyl)-thiazole monophosphate biosynthesis protein</fullName>
    </submittedName>
</protein>
<evidence type="ECO:0000313" key="2">
    <source>
        <dbReference type="EMBL" id="KEK18857.1"/>
    </source>
</evidence>
<name>A0A073JXC0_9BACI</name>